<feature type="domain" description="ATP-grasp" evidence="14">
    <location>
        <begin position="96"/>
        <end position="300"/>
    </location>
</feature>
<evidence type="ECO:0000256" key="12">
    <source>
        <dbReference type="HAMAP-Rule" id="MF_00138"/>
    </source>
</evidence>
<dbReference type="InterPro" id="IPR020559">
    <property type="entry name" value="PRibGlycinamide_synth_CS"/>
</dbReference>
<dbReference type="PROSITE" id="PS50975">
    <property type="entry name" value="ATP_GRASP"/>
    <property type="match status" value="1"/>
</dbReference>
<dbReference type="Gene3D" id="3.30.470.20">
    <property type="entry name" value="ATP-grasp fold, B domain"/>
    <property type="match status" value="1"/>
</dbReference>
<evidence type="ECO:0000256" key="3">
    <source>
        <dbReference type="ARBA" id="ARBA00005174"/>
    </source>
</evidence>
<comment type="similarity">
    <text evidence="9 12">Belongs to the GARS family.</text>
</comment>
<dbReference type="AlphaFoldDB" id="A0A101EQQ1"/>
<evidence type="ECO:0000256" key="6">
    <source>
        <dbReference type="ARBA" id="ARBA00022741"/>
    </source>
</evidence>
<dbReference type="Pfam" id="PF01071">
    <property type="entry name" value="GARS_A"/>
    <property type="match status" value="1"/>
</dbReference>
<accession>A0A101EQQ1</accession>
<dbReference type="EMBL" id="LGFG01000048">
    <property type="protein sequence ID" value="KUK23142.1"/>
    <property type="molecule type" value="Genomic_DNA"/>
</dbReference>
<dbReference type="Gene3D" id="3.90.600.10">
    <property type="entry name" value="Phosphoribosylglycinamide synthetase, C-terminal domain"/>
    <property type="match status" value="1"/>
</dbReference>
<evidence type="ECO:0000313" key="15">
    <source>
        <dbReference type="EMBL" id="KUK23142.1"/>
    </source>
</evidence>
<proteinExistence type="inferred from homology"/>
<dbReference type="PROSITE" id="PS00184">
    <property type="entry name" value="GARS"/>
    <property type="match status" value="1"/>
</dbReference>
<protein>
    <recommendedName>
        <fullName evidence="4 12">Phosphoribosylamine--glycine ligase</fullName>
        <ecNumber evidence="4 12">6.3.4.13</ecNumber>
    </recommendedName>
    <alternativeName>
        <fullName evidence="12">GARS</fullName>
    </alternativeName>
    <alternativeName>
        <fullName evidence="10 12">Glycinamide ribonucleotide synthetase</fullName>
    </alternativeName>
    <alternativeName>
        <fullName evidence="11 12">Phosphoribosylglycinamide synthetase</fullName>
    </alternativeName>
</protein>
<gene>
    <name evidence="12" type="primary">purD</name>
    <name evidence="15" type="ORF">XD57_0765</name>
</gene>
<evidence type="ECO:0000256" key="1">
    <source>
        <dbReference type="ARBA" id="ARBA00001936"/>
    </source>
</evidence>
<dbReference type="Proteomes" id="UP000058636">
    <property type="component" value="Unassembled WGS sequence"/>
</dbReference>
<evidence type="ECO:0000256" key="7">
    <source>
        <dbReference type="ARBA" id="ARBA00022755"/>
    </source>
</evidence>
<dbReference type="Gene3D" id="3.40.50.20">
    <property type="match status" value="1"/>
</dbReference>
<evidence type="ECO:0000256" key="8">
    <source>
        <dbReference type="ARBA" id="ARBA00022840"/>
    </source>
</evidence>
<comment type="catalytic activity">
    <reaction evidence="12">
        <text>5-phospho-beta-D-ribosylamine + glycine + ATP = N(1)-(5-phospho-beta-D-ribosyl)glycinamide + ADP + phosphate + H(+)</text>
        <dbReference type="Rhea" id="RHEA:17453"/>
        <dbReference type="ChEBI" id="CHEBI:15378"/>
        <dbReference type="ChEBI" id="CHEBI:30616"/>
        <dbReference type="ChEBI" id="CHEBI:43474"/>
        <dbReference type="ChEBI" id="CHEBI:57305"/>
        <dbReference type="ChEBI" id="CHEBI:58681"/>
        <dbReference type="ChEBI" id="CHEBI:143788"/>
        <dbReference type="ChEBI" id="CHEBI:456216"/>
        <dbReference type="EC" id="6.3.4.13"/>
    </reaction>
</comment>
<evidence type="ECO:0000256" key="13">
    <source>
        <dbReference type="PROSITE-ProRule" id="PRU00409"/>
    </source>
</evidence>
<dbReference type="SMART" id="SM01210">
    <property type="entry name" value="GARS_C"/>
    <property type="match status" value="1"/>
</dbReference>
<comment type="cofactor">
    <cofactor evidence="2">
        <name>Mg(2+)</name>
        <dbReference type="ChEBI" id="CHEBI:18420"/>
    </cofactor>
</comment>
<dbReference type="InterPro" id="IPR037123">
    <property type="entry name" value="PRibGlycinamide_synth_C_sf"/>
</dbReference>
<keyword evidence="7 12" id="KW-0658">Purine biosynthesis</keyword>
<comment type="caution">
    <text evidence="15">The sequence shown here is derived from an EMBL/GenBank/DDBJ whole genome shotgun (WGS) entry which is preliminary data.</text>
</comment>
<keyword evidence="6 13" id="KW-0547">Nucleotide-binding</keyword>
<dbReference type="Gene3D" id="3.30.1490.20">
    <property type="entry name" value="ATP-grasp fold, A domain"/>
    <property type="match status" value="1"/>
</dbReference>
<dbReference type="UniPathway" id="UPA00074">
    <property type="reaction ID" value="UER00125"/>
</dbReference>
<dbReference type="InterPro" id="IPR013815">
    <property type="entry name" value="ATP_grasp_subdomain_1"/>
</dbReference>
<evidence type="ECO:0000256" key="4">
    <source>
        <dbReference type="ARBA" id="ARBA00013255"/>
    </source>
</evidence>
<dbReference type="HAMAP" id="MF_00138">
    <property type="entry name" value="GARS"/>
    <property type="match status" value="1"/>
</dbReference>
<keyword evidence="5 12" id="KW-0436">Ligase</keyword>
<dbReference type="GO" id="GO:0009113">
    <property type="term" value="P:purine nucleobase biosynthetic process"/>
    <property type="evidence" value="ECO:0007669"/>
    <property type="project" value="InterPro"/>
</dbReference>
<dbReference type="InterPro" id="IPR011054">
    <property type="entry name" value="Rudment_hybrid_motif"/>
</dbReference>
<dbReference type="GO" id="GO:0046872">
    <property type="term" value="F:metal ion binding"/>
    <property type="evidence" value="ECO:0007669"/>
    <property type="project" value="InterPro"/>
</dbReference>
<dbReference type="NCBIfam" id="TIGR00877">
    <property type="entry name" value="purD"/>
    <property type="match status" value="1"/>
</dbReference>
<dbReference type="InterPro" id="IPR020562">
    <property type="entry name" value="PRibGlycinamide_synth_N"/>
</dbReference>
<dbReference type="Pfam" id="PF02843">
    <property type="entry name" value="GARS_C"/>
    <property type="match status" value="1"/>
</dbReference>
<dbReference type="GO" id="GO:0004637">
    <property type="term" value="F:phosphoribosylamine-glycine ligase activity"/>
    <property type="evidence" value="ECO:0007669"/>
    <property type="project" value="UniProtKB-UniRule"/>
</dbReference>
<dbReference type="InterPro" id="IPR000115">
    <property type="entry name" value="PRibGlycinamide_synth"/>
</dbReference>
<keyword evidence="8 13" id="KW-0067">ATP-binding</keyword>
<dbReference type="GO" id="GO:0005524">
    <property type="term" value="F:ATP binding"/>
    <property type="evidence" value="ECO:0007669"/>
    <property type="project" value="UniProtKB-UniRule"/>
</dbReference>
<dbReference type="PANTHER" id="PTHR43472:SF1">
    <property type="entry name" value="PHOSPHORIBOSYLAMINE--GLYCINE LIGASE, CHLOROPLASTIC"/>
    <property type="match status" value="1"/>
</dbReference>
<evidence type="ECO:0000256" key="11">
    <source>
        <dbReference type="ARBA" id="ARBA00042864"/>
    </source>
</evidence>
<dbReference type="Pfam" id="PF02844">
    <property type="entry name" value="GARS_N"/>
    <property type="match status" value="1"/>
</dbReference>
<dbReference type="InterPro" id="IPR020561">
    <property type="entry name" value="PRibGlycinamid_synth_ATP-grasp"/>
</dbReference>
<comment type="cofactor">
    <cofactor evidence="1">
        <name>Mn(2+)</name>
        <dbReference type="ChEBI" id="CHEBI:29035"/>
    </cofactor>
</comment>
<dbReference type="SUPFAM" id="SSF52440">
    <property type="entry name" value="PreATP-grasp domain"/>
    <property type="match status" value="1"/>
</dbReference>
<dbReference type="GO" id="GO:0006189">
    <property type="term" value="P:'de novo' IMP biosynthetic process"/>
    <property type="evidence" value="ECO:0007669"/>
    <property type="project" value="UniProtKB-UniRule"/>
</dbReference>
<evidence type="ECO:0000256" key="5">
    <source>
        <dbReference type="ARBA" id="ARBA00022598"/>
    </source>
</evidence>
<dbReference type="InterPro" id="IPR020560">
    <property type="entry name" value="PRibGlycinamide_synth_C-dom"/>
</dbReference>
<evidence type="ECO:0000259" key="14">
    <source>
        <dbReference type="PROSITE" id="PS50975"/>
    </source>
</evidence>
<dbReference type="SUPFAM" id="SSF56059">
    <property type="entry name" value="Glutathione synthetase ATP-binding domain-like"/>
    <property type="match status" value="1"/>
</dbReference>
<organism evidence="15 16">
    <name type="scientific">Thermotoga petrophila</name>
    <dbReference type="NCBI Taxonomy" id="93929"/>
    <lineage>
        <taxon>Bacteria</taxon>
        <taxon>Thermotogati</taxon>
        <taxon>Thermotogota</taxon>
        <taxon>Thermotogae</taxon>
        <taxon>Thermotogales</taxon>
        <taxon>Thermotogaceae</taxon>
        <taxon>Thermotoga</taxon>
    </lineage>
</organism>
<dbReference type="EC" id="6.3.4.13" evidence="4 12"/>
<sequence>MRVHILGSGGREHAIGWAFAKQGYEVHFYPGNAGTKRDGTNHPYEGEKTLKAIPEEDIVIPGSEEFLVEGVSNWRSNVFGPVKEVARLEGSKVYAKRFMKKYGIKTARFEVAETPEELREKIKKFSPPYVIKADGLARGKGVLILDSKEETIEKGSKLIIGELIKGVKGPVVIDEFLAGNELSAMAVVNGRNFVILPFVRDYKRLMDGDRGPNTGGMGSWGPVEIPSDTIKKIEELFDKTLWGVEKEGYAYRGFLYLGLMLHDGDPYILEYNVRLGDPETEVIVTLNPEGFVNAVLEGYRGGKMEPVEPRGFAVDVVLAARGYPDAPEKGKEITLPEEGLIFFAGVAEKDGKLVTNGGRVLHCMGTGETKEEARRKAYELAEKVHFEGKTYRRDIAL</sequence>
<name>A0A101EQQ1_9THEM</name>
<comment type="pathway">
    <text evidence="3 12">Purine metabolism; IMP biosynthesis via de novo pathway; N(1)-(5-phospho-D-ribosyl)glycinamide from 5-phospho-alpha-D-ribose 1-diphosphate: step 2/2.</text>
</comment>
<reference evidence="15 16" key="1">
    <citation type="journal article" date="2015" name="MBio">
        <title>Genome-Resolved Metagenomic Analysis Reveals Roles for Candidate Phyla and Other Microbial Community Members in Biogeochemical Transformations in Oil Reservoirs.</title>
        <authorList>
            <person name="Hu P."/>
            <person name="Tom L."/>
            <person name="Singh A."/>
            <person name="Thomas B.C."/>
            <person name="Baker B.J."/>
            <person name="Piceno Y.M."/>
            <person name="Andersen G.L."/>
            <person name="Banfield J.F."/>
        </authorList>
    </citation>
    <scope>NUCLEOTIDE SEQUENCE [LARGE SCALE GENOMIC DNA]</scope>
    <source>
        <strain evidence="15">46_26</strain>
    </source>
</reference>
<evidence type="ECO:0000256" key="10">
    <source>
        <dbReference type="ARBA" id="ARBA00042242"/>
    </source>
</evidence>
<evidence type="ECO:0000313" key="16">
    <source>
        <dbReference type="Proteomes" id="UP000058636"/>
    </source>
</evidence>
<dbReference type="InterPro" id="IPR011761">
    <property type="entry name" value="ATP-grasp"/>
</dbReference>
<dbReference type="PATRIC" id="fig|93930.3.peg.1616"/>
<dbReference type="SMART" id="SM01209">
    <property type="entry name" value="GARS_A"/>
    <property type="match status" value="1"/>
</dbReference>
<dbReference type="SUPFAM" id="SSF51246">
    <property type="entry name" value="Rudiment single hybrid motif"/>
    <property type="match status" value="1"/>
</dbReference>
<evidence type="ECO:0000256" key="2">
    <source>
        <dbReference type="ARBA" id="ARBA00001946"/>
    </source>
</evidence>
<dbReference type="InterPro" id="IPR016185">
    <property type="entry name" value="PreATP-grasp_dom_sf"/>
</dbReference>
<evidence type="ECO:0000256" key="9">
    <source>
        <dbReference type="ARBA" id="ARBA00038345"/>
    </source>
</evidence>
<dbReference type="PANTHER" id="PTHR43472">
    <property type="entry name" value="PHOSPHORIBOSYLAMINE--GLYCINE LIGASE"/>
    <property type="match status" value="1"/>
</dbReference>